<evidence type="ECO:0000313" key="7">
    <source>
        <dbReference type="Proteomes" id="UP000054893"/>
    </source>
</evidence>
<dbReference type="EMBL" id="FCOC02000002">
    <property type="protein sequence ID" value="SAL14264.1"/>
    <property type="molecule type" value="Genomic_DNA"/>
</dbReference>
<evidence type="ECO:0000256" key="1">
    <source>
        <dbReference type="ARBA" id="ARBA00022603"/>
    </source>
</evidence>
<sequence>MATTFLFDWFVPCPRGLEAPLAAELAEIGAKHVEGSQFRTGKEVPGGVHFRGSWAAGMAANLHSRIASRVLLKLAQGPYRSEHDIYELAYQQQWEKWFSPNETIRVDITAIKSPLRSLEFATLRVKDAVCDRLRELTGNRPSVDTAQPDVRVFAFLTLNECTLYIDTSGDPLFKRGWRLDKGAAPLRENLAAGILRLTGWTPGTPLFDPMCGSGTFLAEAAQVALNIAPGVERRFGFEKLKQYDVNAWQKLKGAALDAKHAARSSRKDLQIYGSDISGDMLDKAYSNLERAGLPELSLKQVDARHMTPPTSEPGILVANPPYGERIEVRGRGPRGELREPKNRGRDEDEEAFHRAQPDPADQEFFISFGNAMKQRFPGWRAYVLTSDRKLPGMLRLRESTKTPLFNGALECRLFRFDLIAGSVRNRPAAAEPTADQAPATPDANE</sequence>
<dbReference type="PANTHER" id="PTHR47313">
    <property type="entry name" value="RIBOSOMAL RNA LARGE SUBUNIT METHYLTRANSFERASE K/L"/>
    <property type="match status" value="1"/>
</dbReference>
<dbReference type="Pfam" id="PF02926">
    <property type="entry name" value="THUMP"/>
    <property type="match status" value="1"/>
</dbReference>
<feature type="compositionally biased region" description="Basic and acidic residues" evidence="4">
    <location>
        <begin position="328"/>
        <end position="356"/>
    </location>
</feature>
<evidence type="ECO:0000256" key="4">
    <source>
        <dbReference type="SAM" id="MobiDB-lite"/>
    </source>
</evidence>
<organism evidence="6 7">
    <name type="scientific">Caballeronia sordidicola</name>
    <name type="common">Burkholderia sordidicola</name>
    <dbReference type="NCBI Taxonomy" id="196367"/>
    <lineage>
        <taxon>Bacteria</taxon>
        <taxon>Pseudomonadati</taxon>
        <taxon>Pseudomonadota</taxon>
        <taxon>Betaproteobacteria</taxon>
        <taxon>Burkholderiales</taxon>
        <taxon>Burkholderiaceae</taxon>
        <taxon>Caballeronia</taxon>
    </lineage>
</organism>
<dbReference type="Pfam" id="PF22020">
    <property type="entry name" value="RlmL_1st"/>
    <property type="match status" value="1"/>
</dbReference>
<dbReference type="SMART" id="SM00981">
    <property type="entry name" value="THUMP"/>
    <property type="match status" value="1"/>
</dbReference>
<evidence type="ECO:0000256" key="2">
    <source>
        <dbReference type="ARBA" id="ARBA00022679"/>
    </source>
</evidence>
<dbReference type="Pfam" id="PF01170">
    <property type="entry name" value="UPF0020"/>
    <property type="match status" value="1"/>
</dbReference>
<name>A0A158F382_CABSO</name>
<feature type="domain" description="THUMP" evidence="5">
    <location>
        <begin position="56"/>
        <end position="167"/>
    </location>
</feature>
<dbReference type="InterPro" id="IPR000241">
    <property type="entry name" value="RlmKL-like_Mtase"/>
</dbReference>
<dbReference type="RefSeq" id="WP_060817213.1">
    <property type="nucleotide sequence ID" value="NZ_FCOC02000002.1"/>
</dbReference>
<reference evidence="6 7" key="1">
    <citation type="submission" date="2016-01" db="EMBL/GenBank/DDBJ databases">
        <authorList>
            <person name="Oliw E.H."/>
        </authorList>
    </citation>
    <scope>NUCLEOTIDE SEQUENCE [LARGE SCALE GENOMIC DNA]</scope>
    <source>
        <strain evidence="6">LMG 22029</strain>
    </source>
</reference>
<dbReference type="SUPFAM" id="SSF53335">
    <property type="entry name" value="S-adenosyl-L-methionine-dependent methyltransferases"/>
    <property type="match status" value="1"/>
</dbReference>
<dbReference type="Proteomes" id="UP000054893">
    <property type="component" value="Unassembled WGS sequence"/>
</dbReference>
<dbReference type="Gene3D" id="3.30.2130.30">
    <property type="match status" value="1"/>
</dbReference>
<keyword evidence="1 6" id="KW-0489">Methyltransferase</keyword>
<evidence type="ECO:0000256" key="3">
    <source>
        <dbReference type="PROSITE-ProRule" id="PRU00529"/>
    </source>
</evidence>
<evidence type="ECO:0000313" key="6">
    <source>
        <dbReference type="EMBL" id="SAL14264.1"/>
    </source>
</evidence>
<dbReference type="GO" id="GO:0008990">
    <property type="term" value="F:rRNA (guanine-N2-)-methyltransferase activity"/>
    <property type="evidence" value="ECO:0007669"/>
    <property type="project" value="TreeGrafter"/>
</dbReference>
<dbReference type="PROSITE" id="PS51165">
    <property type="entry name" value="THUMP"/>
    <property type="match status" value="1"/>
</dbReference>
<dbReference type="AlphaFoldDB" id="A0A158F382"/>
<dbReference type="CDD" id="cd11715">
    <property type="entry name" value="THUMP_AdoMetMT"/>
    <property type="match status" value="1"/>
</dbReference>
<dbReference type="InterPro" id="IPR029063">
    <property type="entry name" value="SAM-dependent_MTases_sf"/>
</dbReference>
<dbReference type="GO" id="GO:0003723">
    <property type="term" value="F:RNA binding"/>
    <property type="evidence" value="ECO:0007669"/>
    <property type="project" value="UniProtKB-UniRule"/>
</dbReference>
<dbReference type="InterPro" id="IPR054170">
    <property type="entry name" value="RlmL_1st"/>
</dbReference>
<keyword evidence="3" id="KW-0694">RNA-binding</keyword>
<dbReference type="PANTHER" id="PTHR47313:SF1">
    <property type="entry name" value="RIBOSOMAL RNA LARGE SUBUNIT METHYLTRANSFERASE K_L"/>
    <property type="match status" value="1"/>
</dbReference>
<gene>
    <name evidence="6" type="ORF">AWB64_00669</name>
</gene>
<keyword evidence="2" id="KW-0808">Transferase</keyword>
<dbReference type="GO" id="GO:0070043">
    <property type="term" value="F:rRNA (guanine-N7-)-methyltransferase activity"/>
    <property type="evidence" value="ECO:0007669"/>
    <property type="project" value="TreeGrafter"/>
</dbReference>
<evidence type="ECO:0000259" key="5">
    <source>
        <dbReference type="PROSITE" id="PS51165"/>
    </source>
</evidence>
<feature type="region of interest" description="Disordered" evidence="4">
    <location>
        <begin position="328"/>
        <end position="357"/>
    </location>
</feature>
<accession>A0A158F382</accession>
<dbReference type="OrthoDB" id="9809404at2"/>
<dbReference type="Gene3D" id="3.40.50.150">
    <property type="entry name" value="Vaccinia Virus protein VP39"/>
    <property type="match status" value="2"/>
</dbReference>
<protein>
    <submittedName>
        <fullName evidence="6">RNA-methylase</fullName>
    </submittedName>
</protein>
<proteinExistence type="predicted"/>
<dbReference type="InterPro" id="IPR004114">
    <property type="entry name" value="THUMP_dom"/>
</dbReference>